<dbReference type="Pfam" id="PF00456">
    <property type="entry name" value="Transketolase_N"/>
    <property type="match status" value="1"/>
</dbReference>
<dbReference type="InterPro" id="IPR005474">
    <property type="entry name" value="Transketolase_N"/>
</dbReference>
<feature type="domain" description="Transketolase N-terminal" evidence="4">
    <location>
        <begin position="32"/>
        <end position="291"/>
    </location>
</feature>
<evidence type="ECO:0000256" key="1">
    <source>
        <dbReference type="ARBA" id="ARBA00001964"/>
    </source>
</evidence>
<proteinExistence type="inferred from homology"/>
<dbReference type="Proteomes" id="UP000275456">
    <property type="component" value="Unassembled WGS sequence"/>
</dbReference>
<dbReference type="AlphaFoldDB" id="A0A3N2ARY0"/>
<evidence type="ECO:0000259" key="4">
    <source>
        <dbReference type="Pfam" id="PF00456"/>
    </source>
</evidence>
<dbReference type="PANTHER" id="PTHR47514">
    <property type="entry name" value="TRANSKETOLASE N-TERMINAL SECTION-RELATED"/>
    <property type="match status" value="1"/>
</dbReference>
<dbReference type="OrthoDB" id="9759664at2"/>
<protein>
    <submittedName>
        <fullName evidence="5">Transketolase</fullName>
    </submittedName>
</protein>
<keyword evidence="3" id="KW-0786">Thiamine pyrophosphate</keyword>
<dbReference type="EMBL" id="RKHJ01000001">
    <property type="protein sequence ID" value="ROR65746.1"/>
    <property type="molecule type" value="Genomic_DNA"/>
</dbReference>
<reference evidence="5 6" key="1">
    <citation type="submission" date="2018-11" db="EMBL/GenBank/DDBJ databases">
        <title>Sequencing the genomes of 1000 actinobacteria strains.</title>
        <authorList>
            <person name="Klenk H.-P."/>
        </authorList>
    </citation>
    <scope>NUCLEOTIDE SEQUENCE [LARGE SCALE GENOMIC DNA]</scope>
    <source>
        <strain evidence="5 6">DSM 9580</strain>
    </source>
</reference>
<comment type="cofactor">
    <cofactor evidence="1">
        <name>thiamine diphosphate</name>
        <dbReference type="ChEBI" id="CHEBI:58937"/>
    </cofactor>
</comment>
<organism evidence="5 6">
    <name type="scientific">Agrococcus jenensis</name>
    <dbReference type="NCBI Taxonomy" id="46353"/>
    <lineage>
        <taxon>Bacteria</taxon>
        <taxon>Bacillati</taxon>
        <taxon>Actinomycetota</taxon>
        <taxon>Actinomycetes</taxon>
        <taxon>Micrococcales</taxon>
        <taxon>Microbacteriaceae</taxon>
        <taxon>Agrococcus</taxon>
    </lineage>
</organism>
<evidence type="ECO:0000313" key="5">
    <source>
        <dbReference type="EMBL" id="ROR65746.1"/>
    </source>
</evidence>
<evidence type="ECO:0000256" key="3">
    <source>
        <dbReference type="ARBA" id="ARBA00023052"/>
    </source>
</evidence>
<dbReference type="CDD" id="cd02012">
    <property type="entry name" value="TPP_TK"/>
    <property type="match status" value="1"/>
</dbReference>
<dbReference type="RefSeq" id="WP_123696802.1">
    <property type="nucleotide sequence ID" value="NZ_RKHJ01000001.1"/>
</dbReference>
<evidence type="ECO:0000256" key="2">
    <source>
        <dbReference type="ARBA" id="ARBA00007131"/>
    </source>
</evidence>
<accession>A0A3N2ARY0</accession>
<dbReference type="SUPFAM" id="SSF52518">
    <property type="entry name" value="Thiamin diphosphate-binding fold (THDP-binding)"/>
    <property type="match status" value="1"/>
</dbReference>
<evidence type="ECO:0000313" key="6">
    <source>
        <dbReference type="Proteomes" id="UP000275456"/>
    </source>
</evidence>
<dbReference type="GO" id="GO:0000287">
    <property type="term" value="F:magnesium ion binding"/>
    <property type="evidence" value="ECO:0007669"/>
    <property type="project" value="UniProtKB-ARBA"/>
</dbReference>
<dbReference type="PANTHER" id="PTHR47514:SF1">
    <property type="entry name" value="TRANSKETOLASE N-TERMINAL SECTION-RELATED"/>
    <property type="match status" value="1"/>
</dbReference>
<dbReference type="Gene3D" id="3.40.50.970">
    <property type="match status" value="1"/>
</dbReference>
<keyword evidence="6" id="KW-1185">Reference proteome</keyword>
<comment type="similarity">
    <text evidence="2">Belongs to the transketolase family.</text>
</comment>
<gene>
    <name evidence="5" type="ORF">EDD26_1115</name>
</gene>
<dbReference type="InterPro" id="IPR029061">
    <property type="entry name" value="THDP-binding"/>
</dbReference>
<name>A0A3N2ARY0_9MICO</name>
<comment type="caution">
    <text evidence="5">The sequence shown here is derived from an EMBL/GenBank/DDBJ whole genome shotgun (WGS) entry which is preliminary data.</text>
</comment>
<sequence>MTIADTAARVAGKDGRSRDERITAVADSAYRARHHALDMGEVQGQGYVGQALGAADMMAAVYADQLRYDPADPHWEGRDRFLLSTGHYAIGFYAAIADAGIVPVEELLTYATDDSRLPMSGMASYTPGMEISGGSLGHGLTVAVGMALALRLQGRSDQRVINFLSDGELDEGSTWEAAMGAAHHRLGNLTAMIDMNALQADGPTASVLRIEPVEEKWRAFGWHAIRIDGNDPAALIDALDECAAIATADGQPQVIICDTKVGRGVPLLEEREKAHFMRIEEHEWQICREQLTAGREQEAAR</sequence>